<organism evidence="2 3">
    <name type="scientific">Thermogemmatispora tikiterensis</name>
    <dbReference type="NCBI Taxonomy" id="1825093"/>
    <lineage>
        <taxon>Bacteria</taxon>
        <taxon>Bacillati</taxon>
        <taxon>Chloroflexota</taxon>
        <taxon>Ktedonobacteria</taxon>
        <taxon>Thermogemmatisporales</taxon>
        <taxon>Thermogemmatisporaceae</taxon>
        <taxon>Thermogemmatispora</taxon>
    </lineage>
</organism>
<name>A0A328VIR2_9CHLR</name>
<dbReference type="SUPFAM" id="SSF53300">
    <property type="entry name" value="vWA-like"/>
    <property type="match status" value="1"/>
</dbReference>
<dbReference type="PROSITE" id="PS50234">
    <property type="entry name" value="VWFA"/>
    <property type="match status" value="1"/>
</dbReference>
<proteinExistence type="predicted"/>
<gene>
    <name evidence="2" type="ORF">A4R35_14660</name>
</gene>
<dbReference type="Proteomes" id="UP000248706">
    <property type="component" value="Unassembled WGS sequence"/>
</dbReference>
<reference evidence="2 3" key="1">
    <citation type="submission" date="2016-08" db="EMBL/GenBank/DDBJ databases">
        <title>Analysis of Carbohydrate Active Enzymes in Thermogemmatispora T81 Reveals Carbohydrate Degradation Ability.</title>
        <authorList>
            <person name="Tomazini A."/>
            <person name="Lal S."/>
            <person name="Stott M."/>
            <person name="Henrissat B."/>
            <person name="Polikarpov I."/>
            <person name="Sparling R."/>
            <person name="Levin D.B."/>
        </authorList>
    </citation>
    <scope>NUCLEOTIDE SEQUENCE [LARGE SCALE GENOMIC DNA]</scope>
    <source>
        <strain evidence="2 3">T81</strain>
    </source>
</reference>
<dbReference type="InterPro" id="IPR036465">
    <property type="entry name" value="vWFA_dom_sf"/>
</dbReference>
<evidence type="ECO:0000259" key="1">
    <source>
        <dbReference type="PROSITE" id="PS50234"/>
    </source>
</evidence>
<keyword evidence="3" id="KW-1185">Reference proteome</keyword>
<dbReference type="PANTHER" id="PTHR10579:SF43">
    <property type="entry name" value="ZINC FINGER (C3HC4-TYPE RING FINGER) FAMILY PROTEIN"/>
    <property type="match status" value="1"/>
</dbReference>
<dbReference type="Pfam" id="PF00092">
    <property type="entry name" value="VWA"/>
    <property type="match status" value="1"/>
</dbReference>
<dbReference type="AlphaFoldDB" id="A0A328VIR2"/>
<dbReference type="PANTHER" id="PTHR10579">
    <property type="entry name" value="CALCIUM-ACTIVATED CHLORIDE CHANNEL REGULATOR"/>
    <property type="match status" value="1"/>
</dbReference>
<dbReference type="EMBL" id="MCIF01000002">
    <property type="protein sequence ID" value="RAQ96781.1"/>
    <property type="molecule type" value="Genomic_DNA"/>
</dbReference>
<comment type="caution">
    <text evidence="2">The sequence shown here is derived from an EMBL/GenBank/DDBJ whole genome shotgun (WGS) entry which is preliminary data.</text>
</comment>
<dbReference type="InterPro" id="IPR002035">
    <property type="entry name" value="VWF_A"/>
</dbReference>
<accession>A0A328VIR2</accession>
<evidence type="ECO:0000313" key="3">
    <source>
        <dbReference type="Proteomes" id="UP000248706"/>
    </source>
</evidence>
<dbReference type="SMART" id="SM00327">
    <property type="entry name" value="VWA"/>
    <property type="match status" value="1"/>
</dbReference>
<dbReference type="OrthoDB" id="140153at2"/>
<evidence type="ECO:0000313" key="2">
    <source>
        <dbReference type="EMBL" id="RAQ96781.1"/>
    </source>
</evidence>
<dbReference type="InterPro" id="IPR051266">
    <property type="entry name" value="CLCR"/>
</dbReference>
<protein>
    <recommendedName>
        <fullName evidence="1">VWFA domain-containing protein</fullName>
    </recommendedName>
</protein>
<dbReference type="Gene3D" id="3.40.50.410">
    <property type="entry name" value="von Willebrand factor, type A domain"/>
    <property type="match status" value="1"/>
</dbReference>
<feature type="domain" description="VWFA" evidence="1">
    <location>
        <begin position="45"/>
        <end position="215"/>
    </location>
</feature>
<dbReference type="RefSeq" id="WP_112430635.1">
    <property type="nucleotide sequence ID" value="NZ_MCIF01000002.1"/>
</dbReference>
<sequence length="412" mass="45076">MPGEVVLAYQLGKDYMPVTGGSQLAYVLLEAKPTEMMAQVRLPLNFALVLDHSGSMKGAKLHNVKEAVKMVIDHLEPTDYVSVIVFDDTAQVIIPSMPAQDKVGMKAAIDRIRDGGGTTMSLGMIQGLNELRRYSFPNTVNRMILLTDGVTYGDSDRCRQLAREAAAAGIAIYPLGIGQDWDENLLDDIGQLSGGMPAEFIRNPADAMSIFQQQVQSAVAVAVRNAVLTLRLPTGVTPKKAVKVLPIISDLGQSVLSDRQVVIPLGDLEKETPQAVLVELLIDPRPAGLFRIAQAELSYDVPIANLVGERIREDIKVTFTTDPNQAAQVNARVMNFAEKANAQRLVTRILDEYKRTGKVTTRLAPNVTRILDEETQAALEQISKGQQISQEQVKSIGNKTRKLTQRLDDILP</sequence>